<name>A0A6A6X7R2_9PLEO</name>
<evidence type="ECO:0000256" key="2">
    <source>
        <dbReference type="ARBA" id="ARBA00022692"/>
    </source>
</evidence>
<dbReference type="GO" id="GO:0022857">
    <property type="term" value="F:transmembrane transporter activity"/>
    <property type="evidence" value="ECO:0007669"/>
    <property type="project" value="InterPro"/>
</dbReference>
<dbReference type="EMBL" id="MU001972">
    <property type="protein sequence ID" value="KAF2792382.1"/>
    <property type="molecule type" value="Genomic_DNA"/>
</dbReference>
<evidence type="ECO:0000313" key="7">
    <source>
        <dbReference type="EMBL" id="KAF2792382.1"/>
    </source>
</evidence>
<feature type="domain" description="Major facilitator superfamily (MFS) profile" evidence="6">
    <location>
        <begin position="1"/>
        <end position="387"/>
    </location>
</feature>
<gene>
    <name evidence="7" type="ORF">K505DRAFT_326191</name>
</gene>
<dbReference type="PANTHER" id="PTHR23502">
    <property type="entry name" value="MAJOR FACILITATOR SUPERFAMILY"/>
    <property type="match status" value="1"/>
</dbReference>
<feature type="transmembrane region" description="Helical" evidence="5">
    <location>
        <begin position="71"/>
        <end position="94"/>
    </location>
</feature>
<organism evidence="7 8">
    <name type="scientific">Melanomma pulvis-pyrius CBS 109.77</name>
    <dbReference type="NCBI Taxonomy" id="1314802"/>
    <lineage>
        <taxon>Eukaryota</taxon>
        <taxon>Fungi</taxon>
        <taxon>Dikarya</taxon>
        <taxon>Ascomycota</taxon>
        <taxon>Pezizomycotina</taxon>
        <taxon>Dothideomycetes</taxon>
        <taxon>Pleosporomycetidae</taxon>
        <taxon>Pleosporales</taxon>
        <taxon>Melanommataceae</taxon>
        <taxon>Melanomma</taxon>
    </lineage>
</organism>
<feature type="transmembrane region" description="Helical" evidence="5">
    <location>
        <begin position="103"/>
        <end position="124"/>
    </location>
</feature>
<proteinExistence type="predicted"/>
<dbReference type="Gene3D" id="1.20.1250.20">
    <property type="entry name" value="MFS general substrate transporter like domains"/>
    <property type="match status" value="1"/>
</dbReference>
<dbReference type="PANTHER" id="PTHR23502:SF50">
    <property type="entry name" value="TRANSPORTER, PUTATIVE (AFU_ORTHOLOGUE AFUA_5G00430)-RELATED"/>
    <property type="match status" value="1"/>
</dbReference>
<keyword evidence="2 5" id="KW-0812">Transmembrane</keyword>
<feature type="transmembrane region" description="Helical" evidence="5">
    <location>
        <begin position="284"/>
        <end position="306"/>
    </location>
</feature>
<dbReference type="GO" id="GO:0005886">
    <property type="term" value="C:plasma membrane"/>
    <property type="evidence" value="ECO:0007669"/>
    <property type="project" value="TreeGrafter"/>
</dbReference>
<dbReference type="AlphaFoldDB" id="A0A6A6X7R2"/>
<feature type="transmembrane region" description="Helical" evidence="5">
    <location>
        <begin position="327"/>
        <end position="349"/>
    </location>
</feature>
<keyword evidence="4 5" id="KW-0472">Membrane</keyword>
<feature type="transmembrane region" description="Helical" evidence="5">
    <location>
        <begin position="238"/>
        <end position="264"/>
    </location>
</feature>
<dbReference type="InterPro" id="IPR036259">
    <property type="entry name" value="MFS_trans_sf"/>
</dbReference>
<evidence type="ECO:0000256" key="5">
    <source>
        <dbReference type="SAM" id="Phobius"/>
    </source>
</evidence>
<evidence type="ECO:0000313" key="8">
    <source>
        <dbReference type="Proteomes" id="UP000799757"/>
    </source>
</evidence>
<dbReference type="OrthoDB" id="5215911at2759"/>
<feature type="transmembrane region" description="Helical" evidence="5">
    <location>
        <begin position="12"/>
        <end position="34"/>
    </location>
</feature>
<feature type="transmembrane region" description="Helical" evidence="5">
    <location>
        <begin position="130"/>
        <end position="150"/>
    </location>
</feature>
<reference evidence="7" key="1">
    <citation type="journal article" date="2020" name="Stud. Mycol.">
        <title>101 Dothideomycetes genomes: a test case for predicting lifestyles and emergence of pathogens.</title>
        <authorList>
            <person name="Haridas S."/>
            <person name="Albert R."/>
            <person name="Binder M."/>
            <person name="Bloem J."/>
            <person name="Labutti K."/>
            <person name="Salamov A."/>
            <person name="Andreopoulos B."/>
            <person name="Baker S."/>
            <person name="Barry K."/>
            <person name="Bills G."/>
            <person name="Bluhm B."/>
            <person name="Cannon C."/>
            <person name="Castanera R."/>
            <person name="Culley D."/>
            <person name="Daum C."/>
            <person name="Ezra D."/>
            <person name="Gonzalez J."/>
            <person name="Henrissat B."/>
            <person name="Kuo A."/>
            <person name="Liang C."/>
            <person name="Lipzen A."/>
            <person name="Lutzoni F."/>
            <person name="Magnuson J."/>
            <person name="Mondo S."/>
            <person name="Nolan M."/>
            <person name="Ohm R."/>
            <person name="Pangilinan J."/>
            <person name="Park H.-J."/>
            <person name="Ramirez L."/>
            <person name="Alfaro M."/>
            <person name="Sun H."/>
            <person name="Tritt A."/>
            <person name="Yoshinaga Y."/>
            <person name="Zwiers L.-H."/>
            <person name="Turgeon B."/>
            <person name="Goodwin S."/>
            <person name="Spatafora J."/>
            <person name="Crous P."/>
            <person name="Grigoriev I."/>
        </authorList>
    </citation>
    <scope>NUCLEOTIDE SEQUENCE</scope>
    <source>
        <strain evidence="7">CBS 109.77</strain>
    </source>
</reference>
<dbReference type="SUPFAM" id="SSF103473">
    <property type="entry name" value="MFS general substrate transporter"/>
    <property type="match status" value="1"/>
</dbReference>
<comment type="subcellular location">
    <subcellularLocation>
        <location evidence="1">Membrane</location>
        <topology evidence="1">Multi-pass membrane protein</topology>
    </subcellularLocation>
</comment>
<keyword evidence="8" id="KW-1185">Reference proteome</keyword>
<dbReference type="Pfam" id="PF07690">
    <property type="entry name" value="MFS_1"/>
    <property type="match status" value="1"/>
</dbReference>
<protein>
    <submittedName>
        <fullName evidence="7">MFS general substrate transporter</fullName>
    </submittedName>
</protein>
<evidence type="ECO:0000259" key="6">
    <source>
        <dbReference type="PROSITE" id="PS50850"/>
    </source>
</evidence>
<dbReference type="Proteomes" id="UP000799757">
    <property type="component" value="Unassembled WGS sequence"/>
</dbReference>
<evidence type="ECO:0000256" key="1">
    <source>
        <dbReference type="ARBA" id="ARBA00004141"/>
    </source>
</evidence>
<evidence type="ECO:0000256" key="4">
    <source>
        <dbReference type="ARBA" id="ARBA00023136"/>
    </source>
</evidence>
<dbReference type="InterPro" id="IPR011701">
    <property type="entry name" value="MFS"/>
</dbReference>
<dbReference type="PROSITE" id="PS50850">
    <property type="entry name" value="MFS"/>
    <property type="match status" value="1"/>
</dbReference>
<accession>A0A6A6X7R2</accession>
<keyword evidence="3 5" id="KW-1133">Transmembrane helix</keyword>
<evidence type="ECO:0000256" key="3">
    <source>
        <dbReference type="ARBA" id="ARBA00022989"/>
    </source>
</evidence>
<dbReference type="InterPro" id="IPR020846">
    <property type="entry name" value="MFS_dom"/>
</dbReference>
<feature type="transmembrane region" description="Helical" evidence="5">
    <location>
        <begin position="41"/>
        <end position="59"/>
    </location>
</feature>
<sequence length="387" mass="42620">MIVELGFSVDTLNQATAVGFTGLAIGCIFFIPFVHKYGRRSLYLFSSALQLAAVIWQGNVKTVGDLMGANIVSGLGGAISETVVQITIADLFFVHQHGTMNGVYLMFTATGAFLGPVAAGFVVNSQGWRWIWWWCTIFLTINLVLVVFLFEESKYIPITVGHSVTNIVDTERTALPGSTQEYRETDKFQKDAGAAEQESLERSHSGLDTTIPLKTYRQRLSLITKSEGPIGHHFYQPIITLFCFPAVAYTALTYGTVLACFSILTSVQAVYLLRPPYNFGSMGVGLMNIAPFIGACLGFFVGGYLNDKSIMWLSKRNRGIYEPEMRLWFALIATIFLPGGVLMFGLGLARVRLNFLPHISLSHMTKQNCRVHIGQCWPSGSEFSGSG</sequence>